<evidence type="ECO:0000313" key="4">
    <source>
        <dbReference type="Proteomes" id="UP000265515"/>
    </source>
</evidence>
<sequence>MPKVKIYVDMLSQPSRAVLLFCRLNKIDIEVNMIHLDHGDHYQQENLLMNPLAQVPWMDDDGFILAESHSIMRYLAATKKGVPDHWYPSNQQRRARVNSALDWELSTLRRGCTELVLSKVLGPIYGISVPDKTEKYSREILKKSLGLLEDYWLNGPGRFIAGECAPTIADLSLVCELKQLDLMDVEERSEIVDKYKRVQKWMAEVEQELGPHFEDVHKVHYVVAARAQAGREEMPESERHARQSILECLTPA</sequence>
<dbReference type="InterPro" id="IPR010987">
    <property type="entry name" value="Glutathione-S-Trfase_C-like"/>
</dbReference>
<proteinExistence type="predicted"/>
<dbReference type="SUPFAM" id="SSF52833">
    <property type="entry name" value="Thioredoxin-like"/>
    <property type="match status" value="1"/>
</dbReference>
<reference evidence="3 4" key="1">
    <citation type="journal article" date="2018" name="Cell">
        <title>The Chara Genome: Secondary Complexity and Implications for Plant Terrestrialization.</title>
        <authorList>
            <person name="Nishiyama T."/>
            <person name="Sakayama H."/>
            <person name="Vries J.D."/>
            <person name="Buschmann H."/>
            <person name="Saint-Marcoux D."/>
            <person name="Ullrich K.K."/>
            <person name="Haas F.B."/>
            <person name="Vanderstraeten L."/>
            <person name="Becker D."/>
            <person name="Lang D."/>
            <person name="Vosolsobe S."/>
            <person name="Rombauts S."/>
            <person name="Wilhelmsson P.K.I."/>
            <person name="Janitza P."/>
            <person name="Kern R."/>
            <person name="Heyl A."/>
            <person name="Rumpler F."/>
            <person name="Villalobos L.I.A.C."/>
            <person name="Clay J.M."/>
            <person name="Skokan R."/>
            <person name="Toyoda A."/>
            <person name="Suzuki Y."/>
            <person name="Kagoshima H."/>
            <person name="Schijlen E."/>
            <person name="Tajeshwar N."/>
            <person name="Catarino B."/>
            <person name="Hetherington A.J."/>
            <person name="Saltykova A."/>
            <person name="Bonnot C."/>
            <person name="Breuninger H."/>
            <person name="Symeonidi A."/>
            <person name="Radhakrishnan G.V."/>
            <person name="Van Nieuwerburgh F."/>
            <person name="Deforce D."/>
            <person name="Chang C."/>
            <person name="Karol K.G."/>
            <person name="Hedrich R."/>
            <person name="Ulvskov P."/>
            <person name="Glockner G."/>
            <person name="Delwiche C.F."/>
            <person name="Petrasek J."/>
            <person name="Van de Peer Y."/>
            <person name="Friml J."/>
            <person name="Beilby M."/>
            <person name="Dolan L."/>
            <person name="Kohara Y."/>
            <person name="Sugano S."/>
            <person name="Fujiyama A."/>
            <person name="Delaux P.-M."/>
            <person name="Quint M."/>
            <person name="TheiBen G."/>
            <person name="Hagemann M."/>
            <person name="Harholt J."/>
            <person name="Dunand C."/>
            <person name="Zachgo S."/>
            <person name="Langdale J."/>
            <person name="Maumus F."/>
            <person name="Straeten D.V.D."/>
            <person name="Gould S.B."/>
            <person name="Rensing S.A."/>
        </authorList>
    </citation>
    <scope>NUCLEOTIDE SEQUENCE [LARGE SCALE GENOMIC DNA]</scope>
    <source>
        <strain evidence="3 4">S276</strain>
    </source>
</reference>
<dbReference type="Gene3D" id="3.40.30.10">
    <property type="entry name" value="Glutaredoxin"/>
    <property type="match status" value="1"/>
</dbReference>
<accession>A0A388KRG9</accession>
<dbReference type="EMBL" id="BFEA01000169">
    <property type="protein sequence ID" value="GBG72629.1"/>
    <property type="molecule type" value="Genomic_DNA"/>
</dbReference>
<dbReference type="STRING" id="69332.A0A388KRG9"/>
<dbReference type="Gene3D" id="1.20.1050.10">
    <property type="match status" value="1"/>
</dbReference>
<dbReference type="InterPro" id="IPR036249">
    <property type="entry name" value="Thioredoxin-like_sf"/>
</dbReference>
<dbReference type="Proteomes" id="UP000265515">
    <property type="component" value="Unassembled WGS sequence"/>
</dbReference>
<dbReference type="Pfam" id="PF13410">
    <property type="entry name" value="GST_C_2"/>
    <property type="match status" value="1"/>
</dbReference>
<dbReference type="OMA" id="CQYRVDE"/>
<keyword evidence="4" id="KW-1185">Reference proteome</keyword>
<feature type="domain" description="GST N-terminal" evidence="1">
    <location>
        <begin position="2"/>
        <end position="83"/>
    </location>
</feature>
<organism evidence="3 4">
    <name type="scientific">Chara braunii</name>
    <name type="common">Braun's stonewort</name>
    <dbReference type="NCBI Taxonomy" id="69332"/>
    <lineage>
        <taxon>Eukaryota</taxon>
        <taxon>Viridiplantae</taxon>
        <taxon>Streptophyta</taxon>
        <taxon>Charophyceae</taxon>
        <taxon>Charales</taxon>
        <taxon>Characeae</taxon>
        <taxon>Chara</taxon>
    </lineage>
</organism>
<dbReference type="AlphaFoldDB" id="A0A388KRG9"/>
<dbReference type="SUPFAM" id="SSF47616">
    <property type="entry name" value="GST C-terminal domain-like"/>
    <property type="match status" value="1"/>
</dbReference>
<evidence type="ECO:0000313" key="3">
    <source>
        <dbReference type="EMBL" id="GBG72629.1"/>
    </source>
</evidence>
<dbReference type="InterPro" id="IPR043377">
    <property type="entry name" value="GSTT1/2/3"/>
</dbReference>
<dbReference type="Gramene" id="GBG72629">
    <property type="protein sequence ID" value="GBG72629"/>
    <property type="gene ID" value="CBR_g12203"/>
</dbReference>
<comment type="caution">
    <text evidence="3">The sequence shown here is derived from an EMBL/GenBank/DDBJ whole genome shotgun (WGS) entry which is preliminary data.</text>
</comment>
<dbReference type="PROSITE" id="PS50405">
    <property type="entry name" value="GST_CTER"/>
    <property type="match status" value="1"/>
</dbReference>
<dbReference type="SFLD" id="SFLDS00019">
    <property type="entry name" value="Glutathione_Transferase_(cytos"/>
    <property type="match status" value="1"/>
</dbReference>
<dbReference type="Pfam" id="PF13417">
    <property type="entry name" value="GST_N_3"/>
    <property type="match status" value="1"/>
</dbReference>
<name>A0A388KRG9_CHABU</name>
<dbReference type="InterPro" id="IPR004045">
    <property type="entry name" value="Glutathione_S-Trfase_N"/>
</dbReference>
<dbReference type="OrthoDB" id="422574at2759"/>
<dbReference type="PANTHER" id="PTHR44750">
    <property type="entry name" value="GLUTATHIONE S-TRANSFERASE T1-RELATED"/>
    <property type="match status" value="1"/>
</dbReference>
<evidence type="ECO:0008006" key="5">
    <source>
        <dbReference type="Google" id="ProtNLM"/>
    </source>
</evidence>
<dbReference type="InterPro" id="IPR036282">
    <property type="entry name" value="Glutathione-S-Trfase_C_sf"/>
</dbReference>
<dbReference type="PROSITE" id="PS50404">
    <property type="entry name" value="GST_NTER"/>
    <property type="match status" value="1"/>
</dbReference>
<evidence type="ECO:0000259" key="1">
    <source>
        <dbReference type="PROSITE" id="PS50404"/>
    </source>
</evidence>
<dbReference type="PANTHER" id="PTHR44750:SF1">
    <property type="entry name" value="GLUTATHIONE S-TRANSFERASE T1-RELATED"/>
    <property type="match status" value="1"/>
</dbReference>
<dbReference type="InterPro" id="IPR040079">
    <property type="entry name" value="Glutathione_S-Trfase"/>
</dbReference>
<dbReference type="SFLD" id="SFLDG00358">
    <property type="entry name" value="Main_(cytGST)"/>
    <property type="match status" value="1"/>
</dbReference>
<evidence type="ECO:0000259" key="2">
    <source>
        <dbReference type="PROSITE" id="PS50405"/>
    </source>
</evidence>
<feature type="domain" description="GST C-terminal" evidence="2">
    <location>
        <begin position="90"/>
        <end position="225"/>
    </location>
</feature>
<protein>
    <recommendedName>
        <fullName evidence="5">Glutathione transferase</fullName>
    </recommendedName>
</protein>
<gene>
    <name evidence="3" type="ORF">CBR_g12203</name>
</gene>